<evidence type="ECO:0000313" key="8">
    <source>
        <dbReference type="EMBL" id="VVC38181.1"/>
    </source>
</evidence>
<evidence type="ECO:0000256" key="6">
    <source>
        <dbReference type="SAM" id="Phobius"/>
    </source>
</evidence>
<organism evidence="8 9">
    <name type="scientific">Cinara cedri</name>
    <dbReference type="NCBI Taxonomy" id="506608"/>
    <lineage>
        <taxon>Eukaryota</taxon>
        <taxon>Metazoa</taxon>
        <taxon>Ecdysozoa</taxon>
        <taxon>Arthropoda</taxon>
        <taxon>Hexapoda</taxon>
        <taxon>Insecta</taxon>
        <taxon>Pterygota</taxon>
        <taxon>Neoptera</taxon>
        <taxon>Paraneoptera</taxon>
        <taxon>Hemiptera</taxon>
        <taxon>Sternorrhyncha</taxon>
        <taxon>Aphidomorpha</taxon>
        <taxon>Aphidoidea</taxon>
        <taxon>Aphididae</taxon>
        <taxon>Lachninae</taxon>
        <taxon>Cinara</taxon>
    </lineage>
</organism>
<feature type="transmembrane region" description="Helical" evidence="6">
    <location>
        <begin position="468"/>
        <end position="490"/>
    </location>
</feature>
<feature type="transmembrane region" description="Helical" evidence="6">
    <location>
        <begin position="246"/>
        <end position="266"/>
    </location>
</feature>
<comment type="subcellular location">
    <subcellularLocation>
        <location evidence="1">Membrane</location>
        <topology evidence="1">Multi-pass membrane protein</topology>
    </subcellularLocation>
</comment>
<gene>
    <name evidence="8" type="ORF">CINCED_3A003549</name>
</gene>
<dbReference type="GO" id="GO:0016020">
    <property type="term" value="C:membrane"/>
    <property type="evidence" value="ECO:0007669"/>
    <property type="project" value="UniProtKB-SubCell"/>
</dbReference>
<dbReference type="AlphaFoldDB" id="A0A5E4N0I5"/>
<feature type="domain" description="Major facilitator superfamily (MFS) profile" evidence="7">
    <location>
        <begin position="205"/>
        <end position="661"/>
    </location>
</feature>
<keyword evidence="9" id="KW-1185">Reference proteome</keyword>
<dbReference type="InterPro" id="IPR050549">
    <property type="entry name" value="MFS_Trehalose_Transporter"/>
</dbReference>
<evidence type="ECO:0000259" key="7">
    <source>
        <dbReference type="PROSITE" id="PS50850"/>
    </source>
</evidence>
<protein>
    <submittedName>
        <fullName evidence="8">Major facilitator superfamily domain,Major facilitator, sugar transporter-like</fullName>
    </submittedName>
</protein>
<feature type="transmembrane region" description="Helical" evidence="6">
    <location>
        <begin position="575"/>
        <end position="595"/>
    </location>
</feature>
<dbReference type="SUPFAM" id="SSF103473">
    <property type="entry name" value="MFS general substrate transporter"/>
    <property type="match status" value="1"/>
</dbReference>
<dbReference type="InterPro" id="IPR020846">
    <property type="entry name" value="MFS_dom"/>
</dbReference>
<evidence type="ECO:0000256" key="2">
    <source>
        <dbReference type="ARBA" id="ARBA00022692"/>
    </source>
</evidence>
<dbReference type="InterPro" id="IPR036259">
    <property type="entry name" value="MFS_trans_sf"/>
</dbReference>
<feature type="transmembrane region" description="Helical" evidence="6">
    <location>
        <begin position="358"/>
        <end position="376"/>
    </location>
</feature>
<keyword evidence="4 6" id="KW-0472">Membrane</keyword>
<feature type="transmembrane region" description="Helical" evidence="6">
    <location>
        <begin position="535"/>
        <end position="555"/>
    </location>
</feature>
<dbReference type="EMBL" id="CABPRJ010001464">
    <property type="protein sequence ID" value="VVC38181.1"/>
    <property type="molecule type" value="Genomic_DNA"/>
</dbReference>
<evidence type="ECO:0000256" key="5">
    <source>
        <dbReference type="SAM" id="MobiDB-lite"/>
    </source>
</evidence>
<feature type="transmembrane region" description="Helical" evidence="6">
    <location>
        <begin position="298"/>
        <end position="318"/>
    </location>
</feature>
<feature type="region of interest" description="Disordered" evidence="5">
    <location>
        <begin position="423"/>
        <end position="442"/>
    </location>
</feature>
<feature type="transmembrane region" description="Helical" evidence="6">
    <location>
        <begin position="273"/>
        <end position="292"/>
    </location>
</feature>
<feature type="transmembrane region" description="Helical" evidence="6">
    <location>
        <begin position="330"/>
        <end position="352"/>
    </location>
</feature>
<dbReference type="GO" id="GO:0022857">
    <property type="term" value="F:transmembrane transporter activity"/>
    <property type="evidence" value="ECO:0007669"/>
    <property type="project" value="InterPro"/>
</dbReference>
<feature type="transmembrane region" description="Helical" evidence="6">
    <location>
        <begin position="638"/>
        <end position="657"/>
    </location>
</feature>
<keyword evidence="2 6" id="KW-0812">Transmembrane</keyword>
<sequence length="686" mass="77640">MATGLPLPQPPLSSRLASCSSVCLLLSNKRTVSRERRLLRSDRVKPDQNPRMGCLPSRRSFDNKTKSYTSSVILYSSIRLCSFRQLPQSRICIVLIDPILPAHANDTTATGTRLVIVVSGTVNIRVIYCTYSRSRRKYSVFFSGIIRLICDDSTNIILSWTNDRIGIETHVATHVADIEKLVSFIVRVKNMDRKKLICHLKLAFCIMATSYVQLLIGCTYSFTSNFLAELRLPSSNFKFDTEQESWITSIPVLVCPLSLPIVGIIMDNFGRRLALQIIYMPMIASWAIFAYVHSYESFMFARMILGITYCSSSCFMVYMAEVCPTYLRPIYGSAVVLFVGLGMLIECVLSSYYPWSTMAVVLFVASVAGFVPLCLVREPPVWLESRGRTDQAREAAGWFDVRRISDAEKKTSAVGSKIHDDDRHLQSDLDDEDDRKNTGDCGKDVDRYGQNVRVESPSYWSLYMDRTVWMPTLLLGLIFTTQQIGGVYVLLFYASEILRDYKMPWDKITVNKYLAISRLLGSLTLMAMHRVKYRVLLIVSGTGMAVSIGIVVVYLKTVGWATVNPDQYSAIPVVGFFSYMYFALLGMMSVPWIICGELFPIAVRGTMSGVMNTWGYVLWFVMVKIYPSLVWRFGTENVWTVFAISCLLTALCTQLILPETKGRSLDEILSYFQPRKKNKKCNSRVP</sequence>
<dbReference type="InterPro" id="IPR005828">
    <property type="entry name" value="MFS_sugar_transport-like"/>
</dbReference>
<evidence type="ECO:0000256" key="4">
    <source>
        <dbReference type="ARBA" id="ARBA00023136"/>
    </source>
</evidence>
<dbReference type="Gene3D" id="1.20.1250.20">
    <property type="entry name" value="MFS general substrate transporter like domains"/>
    <property type="match status" value="1"/>
</dbReference>
<feature type="transmembrane region" description="Helical" evidence="6">
    <location>
        <begin position="607"/>
        <end position="626"/>
    </location>
</feature>
<dbReference type="PANTHER" id="PTHR48021">
    <property type="match status" value="1"/>
</dbReference>
<keyword evidence="8" id="KW-0762">Sugar transport</keyword>
<proteinExistence type="predicted"/>
<reference evidence="8 9" key="1">
    <citation type="submission" date="2019-08" db="EMBL/GenBank/DDBJ databases">
        <authorList>
            <person name="Alioto T."/>
            <person name="Alioto T."/>
            <person name="Gomez Garrido J."/>
        </authorList>
    </citation>
    <scope>NUCLEOTIDE SEQUENCE [LARGE SCALE GENOMIC DNA]</scope>
</reference>
<dbReference type="PANTHER" id="PTHR48021:SF32">
    <property type="entry name" value="FACILITATED TREHALOSE TRANSPORTER TRET1-2 HOMOLOG-LIKE PROTEIN"/>
    <property type="match status" value="1"/>
</dbReference>
<evidence type="ECO:0000256" key="3">
    <source>
        <dbReference type="ARBA" id="ARBA00022989"/>
    </source>
</evidence>
<keyword evidence="3 6" id="KW-1133">Transmembrane helix</keyword>
<evidence type="ECO:0000256" key="1">
    <source>
        <dbReference type="ARBA" id="ARBA00004141"/>
    </source>
</evidence>
<feature type="transmembrane region" description="Helical" evidence="6">
    <location>
        <begin position="202"/>
        <end position="226"/>
    </location>
</feature>
<dbReference type="Pfam" id="PF00083">
    <property type="entry name" value="Sugar_tr"/>
    <property type="match status" value="1"/>
</dbReference>
<evidence type="ECO:0000313" key="9">
    <source>
        <dbReference type="Proteomes" id="UP000325440"/>
    </source>
</evidence>
<dbReference type="PROSITE" id="PS50850">
    <property type="entry name" value="MFS"/>
    <property type="match status" value="1"/>
</dbReference>
<dbReference type="OrthoDB" id="6630120at2759"/>
<dbReference type="Proteomes" id="UP000325440">
    <property type="component" value="Unassembled WGS sequence"/>
</dbReference>
<keyword evidence="8" id="KW-0813">Transport</keyword>
<accession>A0A5E4N0I5</accession>
<name>A0A5E4N0I5_9HEMI</name>